<gene>
    <name evidence="1" type="ORF">PAPOLLO_LOCUS4140</name>
</gene>
<protein>
    <submittedName>
        <fullName evidence="1">(apollo) hypothetical protein</fullName>
    </submittedName>
</protein>
<organism evidence="1 2">
    <name type="scientific">Parnassius apollo</name>
    <name type="common">Apollo butterfly</name>
    <name type="synonym">Papilio apollo</name>
    <dbReference type="NCBI Taxonomy" id="110799"/>
    <lineage>
        <taxon>Eukaryota</taxon>
        <taxon>Metazoa</taxon>
        <taxon>Ecdysozoa</taxon>
        <taxon>Arthropoda</taxon>
        <taxon>Hexapoda</taxon>
        <taxon>Insecta</taxon>
        <taxon>Pterygota</taxon>
        <taxon>Neoptera</taxon>
        <taxon>Endopterygota</taxon>
        <taxon>Lepidoptera</taxon>
        <taxon>Glossata</taxon>
        <taxon>Ditrysia</taxon>
        <taxon>Papilionoidea</taxon>
        <taxon>Papilionidae</taxon>
        <taxon>Parnassiinae</taxon>
        <taxon>Parnassini</taxon>
        <taxon>Parnassius</taxon>
        <taxon>Parnassius</taxon>
    </lineage>
</organism>
<evidence type="ECO:0000313" key="2">
    <source>
        <dbReference type="Proteomes" id="UP000691718"/>
    </source>
</evidence>
<dbReference type="PANTHER" id="PTHR33395:SF22">
    <property type="entry name" value="REVERSE TRANSCRIPTASE DOMAIN-CONTAINING PROTEIN"/>
    <property type="match status" value="1"/>
</dbReference>
<sequence length="238" mass="28200">MADILLCDLKQYNNSKNQNDRLLDLVLSTMDELRVKEVEPLLKLDGHHPSIEINFNYTNNKPNFVKFNRKFLKPNYHKCNFEKIKDNLRKVIWHELLIYLDSDSAVDAKYIKLNSAILLFAPFKKCNPNQYPYWFNYPLIRCLRDKKKYHKLYKKFGNQRDYDTYMLRTHSKHLIEACYKSIQNEVDNSLGKNVKYFFKFVNNKKSSKGIPESMTHDAKTAKDPQGICELFSAYFVSG</sequence>
<dbReference type="GO" id="GO:0061343">
    <property type="term" value="P:cell adhesion involved in heart morphogenesis"/>
    <property type="evidence" value="ECO:0007669"/>
    <property type="project" value="TreeGrafter"/>
</dbReference>
<proteinExistence type="predicted"/>
<dbReference type="PANTHER" id="PTHR33395">
    <property type="entry name" value="TRANSCRIPTASE, PUTATIVE-RELATED-RELATED"/>
    <property type="match status" value="1"/>
</dbReference>
<dbReference type="EMBL" id="CAJQZP010000220">
    <property type="protein sequence ID" value="CAG4949853.1"/>
    <property type="molecule type" value="Genomic_DNA"/>
</dbReference>
<reference evidence="1" key="1">
    <citation type="submission" date="2021-04" db="EMBL/GenBank/DDBJ databases">
        <authorList>
            <person name="Tunstrom K."/>
        </authorList>
    </citation>
    <scope>NUCLEOTIDE SEQUENCE</scope>
</reference>
<dbReference type="AlphaFoldDB" id="A0A8S3WAF0"/>
<accession>A0A8S3WAF0</accession>
<name>A0A8S3WAF0_PARAO</name>
<keyword evidence="2" id="KW-1185">Reference proteome</keyword>
<dbReference type="OrthoDB" id="7479636at2759"/>
<evidence type="ECO:0000313" key="1">
    <source>
        <dbReference type="EMBL" id="CAG4949853.1"/>
    </source>
</evidence>
<comment type="caution">
    <text evidence="1">The sequence shown here is derived from an EMBL/GenBank/DDBJ whole genome shotgun (WGS) entry which is preliminary data.</text>
</comment>
<dbReference type="GO" id="GO:0031012">
    <property type="term" value="C:extracellular matrix"/>
    <property type="evidence" value="ECO:0007669"/>
    <property type="project" value="TreeGrafter"/>
</dbReference>
<dbReference type="GO" id="GO:0007508">
    <property type="term" value="P:larval heart development"/>
    <property type="evidence" value="ECO:0007669"/>
    <property type="project" value="TreeGrafter"/>
</dbReference>
<dbReference type="Proteomes" id="UP000691718">
    <property type="component" value="Unassembled WGS sequence"/>
</dbReference>